<dbReference type="EMBL" id="GBRH01265289">
    <property type="protein sequence ID" value="JAD32606.1"/>
    <property type="molecule type" value="Transcribed_RNA"/>
</dbReference>
<evidence type="ECO:0000313" key="1">
    <source>
        <dbReference type="EMBL" id="JAD32606.1"/>
    </source>
</evidence>
<reference evidence="1" key="2">
    <citation type="journal article" date="2015" name="Data Brief">
        <title>Shoot transcriptome of the giant reed, Arundo donax.</title>
        <authorList>
            <person name="Barrero R.A."/>
            <person name="Guerrero F.D."/>
            <person name="Moolhuijzen P."/>
            <person name="Goolsby J.A."/>
            <person name="Tidwell J."/>
            <person name="Bellgard S.E."/>
            <person name="Bellgard M.I."/>
        </authorList>
    </citation>
    <scope>NUCLEOTIDE SEQUENCE</scope>
    <source>
        <tissue evidence="1">Shoot tissue taken approximately 20 cm above the soil surface</tissue>
    </source>
</reference>
<proteinExistence type="predicted"/>
<organism evidence="1">
    <name type="scientific">Arundo donax</name>
    <name type="common">Giant reed</name>
    <name type="synonym">Donax arundinaceus</name>
    <dbReference type="NCBI Taxonomy" id="35708"/>
    <lineage>
        <taxon>Eukaryota</taxon>
        <taxon>Viridiplantae</taxon>
        <taxon>Streptophyta</taxon>
        <taxon>Embryophyta</taxon>
        <taxon>Tracheophyta</taxon>
        <taxon>Spermatophyta</taxon>
        <taxon>Magnoliopsida</taxon>
        <taxon>Liliopsida</taxon>
        <taxon>Poales</taxon>
        <taxon>Poaceae</taxon>
        <taxon>PACMAD clade</taxon>
        <taxon>Arundinoideae</taxon>
        <taxon>Arundineae</taxon>
        <taxon>Arundo</taxon>
    </lineage>
</organism>
<protein>
    <submittedName>
        <fullName evidence="1">Uncharacterized protein</fullName>
    </submittedName>
</protein>
<reference evidence="1" key="1">
    <citation type="submission" date="2014-09" db="EMBL/GenBank/DDBJ databases">
        <authorList>
            <person name="Magalhaes I.L.F."/>
            <person name="Oliveira U."/>
            <person name="Santos F.R."/>
            <person name="Vidigal T.H.D.A."/>
            <person name="Brescovit A.D."/>
            <person name="Santos A.J."/>
        </authorList>
    </citation>
    <scope>NUCLEOTIDE SEQUENCE</scope>
    <source>
        <tissue evidence="1">Shoot tissue taken approximately 20 cm above the soil surface</tissue>
    </source>
</reference>
<name>A0A0A8Z1F8_ARUDO</name>
<dbReference type="AlphaFoldDB" id="A0A0A8Z1F8"/>
<sequence>MVIGLFSNRDNEILNRTKQKA</sequence>
<accession>A0A0A8Z1F8</accession>